<protein>
    <submittedName>
        <fullName evidence="2 3">Sugar phosphate isomerase/epimerase</fullName>
    </submittedName>
</protein>
<reference evidence="3" key="4">
    <citation type="submission" date="2023-04" db="EMBL/GenBank/DDBJ databases">
        <authorList>
            <person name="Charles T.C."/>
            <person name="Cheng J."/>
            <person name="Lynch M."/>
            <person name="Van Dyk A."/>
        </authorList>
    </citation>
    <scope>NUCLEOTIDE SEQUENCE</scope>
    <source>
        <strain evidence="3">YsS1</strain>
    </source>
</reference>
<sequence length="289" mass="32315">MPRSFKLTGIADEGCASLAEQLACHAELGWRHLELRSVDSVPLANLSERSRVSMCDSLLAQSVDVVVLASQIGNWGSRIDTDWQTDWAELQCLLQMAGRLGTRMIRVMSYPNCGWDEARWRHAVIERFKRLVEVAEDADVVLIHENCAGWAGQGAEQTLQLLDAVGSDHLKLLFDIGNGLSYGYDALAFLRQVLPHVAHVHLKDGCREADEVHYTFPGEGQVRAKDCINLLLDKGYNGWFSIEPHLCLIPHLKQSATDPHRQRQTYQAYAGHARDLLQSCQEAKHAVHG</sequence>
<reference evidence="2" key="3">
    <citation type="submission" date="2019-01" db="EMBL/GenBank/DDBJ databases">
        <authorList>
            <person name="Zhang L."/>
        </authorList>
    </citation>
    <scope>NUCLEOTIDE SEQUENCE</scope>
    <source>
        <strain evidence="2">11K1</strain>
    </source>
</reference>
<dbReference type="PANTHER" id="PTHR12110">
    <property type="entry name" value="HYDROXYPYRUVATE ISOMERASE"/>
    <property type="match status" value="1"/>
</dbReference>
<gene>
    <name evidence="2" type="ORF">EPZ47_17350</name>
    <name evidence="3" type="ORF">QCD61_16715</name>
</gene>
<dbReference type="RefSeq" id="WP_135845928.1">
    <property type="nucleotide sequence ID" value="NZ_CP035088.1"/>
</dbReference>
<evidence type="ECO:0000313" key="5">
    <source>
        <dbReference type="Proteomes" id="UP001227386"/>
    </source>
</evidence>
<dbReference type="OrthoDB" id="9815124at2"/>
<evidence type="ECO:0000313" key="2">
    <source>
        <dbReference type="EMBL" id="QBZ90404.1"/>
    </source>
</evidence>
<dbReference type="Proteomes" id="UP000296468">
    <property type="component" value="Chromosome"/>
</dbReference>
<dbReference type="GO" id="GO:0016853">
    <property type="term" value="F:isomerase activity"/>
    <property type="evidence" value="ECO:0007669"/>
    <property type="project" value="UniProtKB-KW"/>
</dbReference>
<dbReference type="AlphaFoldDB" id="A0A4V1CAX3"/>
<reference evidence="3 5" key="1">
    <citation type="journal article" date="2012" name="Appl. Soil Ecol.">
        <title>Isolation and characterization of new plant growth-promoting bacterial endophytes.</title>
        <authorList>
            <person name="Rashid S."/>
            <person name="Charles T.C."/>
            <person name="Glick B.R."/>
        </authorList>
    </citation>
    <scope>NUCLEOTIDE SEQUENCE [LARGE SCALE GENOMIC DNA]</scope>
    <source>
        <strain evidence="3 5">YsS1</strain>
    </source>
</reference>
<proteinExistence type="predicted"/>
<accession>A0A4V1CAX3</accession>
<organism evidence="2 4">
    <name type="scientific">Pseudomonas viciae</name>
    <dbReference type="NCBI Taxonomy" id="2505979"/>
    <lineage>
        <taxon>Bacteria</taxon>
        <taxon>Pseudomonadati</taxon>
        <taxon>Pseudomonadota</taxon>
        <taxon>Gammaproteobacteria</taxon>
        <taxon>Pseudomonadales</taxon>
        <taxon>Pseudomonadaceae</taxon>
        <taxon>Pseudomonas</taxon>
    </lineage>
</organism>
<keyword evidence="2" id="KW-0413">Isomerase</keyword>
<dbReference type="Gene3D" id="3.20.20.150">
    <property type="entry name" value="Divalent-metal-dependent TIM barrel enzymes"/>
    <property type="match status" value="1"/>
</dbReference>
<dbReference type="EMBL" id="CP123771">
    <property type="protein sequence ID" value="WGO91359.1"/>
    <property type="molecule type" value="Genomic_DNA"/>
</dbReference>
<keyword evidence="5" id="KW-1185">Reference proteome</keyword>
<evidence type="ECO:0000313" key="4">
    <source>
        <dbReference type="Proteomes" id="UP000296468"/>
    </source>
</evidence>
<dbReference type="EMBL" id="CP035088">
    <property type="protein sequence ID" value="QBZ90404.1"/>
    <property type="molecule type" value="Genomic_DNA"/>
</dbReference>
<dbReference type="SUPFAM" id="SSF51658">
    <property type="entry name" value="Xylose isomerase-like"/>
    <property type="match status" value="1"/>
</dbReference>
<dbReference type="InterPro" id="IPR050312">
    <property type="entry name" value="IolE/XylAMocC-like"/>
</dbReference>
<evidence type="ECO:0000259" key="1">
    <source>
        <dbReference type="Pfam" id="PF01261"/>
    </source>
</evidence>
<dbReference type="InterPro" id="IPR036237">
    <property type="entry name" value="Xyl_isomerase-like_sf"/>
</dbReference>
<dbReference type="KEGG" id="pvk:EPZ47_17350"/>
<dbReference type="InterPro" id="IPR013022">
    <property type="entry name" value="Xyl_isomerase-like_TIM-brl"/>
</dbReference>
<reference evidence="2 4" key="2">
    <citation type="journal article" date="2019" name="Front. Microbiol.">
        <title>In silico and Genetic Analyses of Cyclic Lipopeptide Synthetic Gene Clusters in Pseudomonas sp. 11K1.</title>
        <authorList>
            <person name="Zhao H."/>
            <person name="Liu Y.P."/>
            <person name="Zhang L.Q."/>
        </authorList>
    </citation>
    <scope>NUCLEOTIDE SEQUENCE [LARGE SCALE GENOMIC DNA]</scope>
    <source>
        <strain evidence="2 4">11K1</strain>
    </source>
</reference>
<evidence type="ECO:0000313" key="3">
    <source>
        <dbReference type="EMBL" id="WGO91359.1"/>
    </source>
</evidence>
<feature type="domain" description="Xylose isomerase-like TIM barrel" evidence="1">
    <location>
        <begin position="27"/>
        <end position="244"/>
    </location>
</feature>
<dbReference type="Pfam" id="PF01261">
    <property type="entry name" value="AP_endonuc_2"/>
    <property type="match status" value="1"/>
</dbReference>
<dbReference type="Proteomes" id="UP001227386">
    <property type="component" value="Chromosome"/>
</dbReference>
<name>A0A4V1CAX3_9PSED</name>